<evidence type="ECO:0000256" key="4">
    <source>
        <dbReference type="ARBA" id="ARBA00022989"/>
    </source>
</evidence>
<evidence type="ECO:0000256" key="5">
    <source>
        <dbReference type="ARBA" id="ARBA00023136"/>
    </source>
</evidence>
<dbReference type="InterPro" id="IPR002797">
    <property type="entry name" value="Polysacc_synth"/>
</dbReference>
<feature type="transmembrane region" description="Helical" evidence="6">
    <location>
        <begin position="166"/>
        <end position="183"/>
    </location>
</feature>
<comment type="subcellular location">
    <subcellularLocation>
        <location evidence="1">Cell membrane</location>
        <topology evidence="1">Multi-pass membrane protein</topology>
    </subcellularLocation>
</comment>
<evidence type="ECO:0000313" key="7">
    <source>
        <dbReference type="EMBL" id="WRO20449.1"/>
    </source>
</evidence>
<feature type="transmembrane region" description="Helical" evidence="6">
    <location>
        <begin position="278"/>
        <end position="301"/>
    </location>
</feature>
<feature type="transmembrane region" description="Helical" evidence="6">
    <location>
        <begin position="386"/>
        <end position="406"/>
    </location>
</feature>
<dbReference type="RefSeq" id="WP_366923344.1">
    <property type="nucleotide sequence ID" value="NZ_CP121694.1"/>
</dbReference>
<gene>
    <name evidence="7" type="ORF">MFMK1_000219</name>
</gene>
<evidence type="ECO:0000256" key="2">
    <source>
        <dbReference type="ARBA" id="ARBA00022475"/>
    </source>
</evidence>
<dbReference type="PANTHER" id="PTHR30250:SF21">
    <property type="entry name" value="LIPID II FLIPPASE MURJ"/>
    <property type="match status" value="1"/>
</dbReference>
<protein>
    <submittedName>
        <fullName evidence="7">Polysaccharide biosynthesis protein</fullName>
    </submittedName>
</protein>
<feature type="transmembrane region" description="Helical" evidence="6">
    <location>
        <begin position="48"/>
        <end position="70"/>
    </location>
</feature>
<keyword evidence="5 6" id="KW-0472">Membrane</keyword>
<dbReference type="PANTHER" id="PTHR30250">
    <property type="entry name" value="PST FAMILY PREDICTED COLANIC ACID TRANSPORTER"/>
    <property type="match status" value="1"/>
</dbReference>
<feature type="transmembrane region" description="Helical" evidence="6">
    <location>
        <begin position="90"/>
        <end position="111"/>
    </location>
</feature>
<feature type="transmembrane region" description="Helical" evidence="6">
    <location>
        <begin position="473"/>
        <end position="494"/>
    </location>
</feature>
<feature type="transmembrane region" description="Helical" evidence="6">
    <location>
        <begin position="189"/>
        <end position="207"/>
    </location>
</feature>
<dbReference type="Pfam" id="PF01943">
    <property type="entry name" value="Polysacc_synt"/>
    <property type="match status" value="1"/>
</dbReference>
<keyword evidence="4 6" id="KW-1133">Transmembrane helix</keyword>
<feature type="transmembrane region" description="Helical" evidence="6">
    <location>
        <begin position="361"/>
        <end position="379"/>
    </location>
</feature>
<evidence type="ECO:0000256" key="3">
    <source>
        <dbReference type="ARBA" id="ARBA00022692"/>
    </source>
</evidence>
<dbReference type="EMBL" id="CP121694">
    <property type="protein sequence ID" value="WRO20449.1"/>
    <property type="molecule type" value="Genomic_DNA"/>
</dbReference>
<evidence type="ECO:0000256" key="1">
    <source>
        <dbReference type="ARBA" id="ARBA00004651"/>
    </source>
</evidence>
<keyword evidence="8" id="KW-1185">Reference proteome</keyword>
<dbReference type="KEGG" id="dbc:MFMK1_000219"/>
<dbReference type="CDD" id="cd13124">
    <property type="entry name" value="MATE_SpoVB_like"/>
    <property type="match status" value="1"/>
</dbReference>
<feature type="transmembrane region" description="Helical" evidence="6">
    <location>
        <begin position="7"/>
        <end position="28"/>
    </location>
</feature>
<sequence length="527" mass="56472">MTGRDGFIRGAAILALAGFISKSIGAFYRIPFARLVGGEGVGLYQMVYPIYTVVLALSTAGIPVAISVLVAEKTAQGDYYGANRIFKVALILLSVASLLFAAALMMGADFLATEVLKEPRAQLAIKAIAPAIFITGVMSSLRGFFQGQQVMHPTAISQVLEQSIRVITVFIAVFVYSGNITLIAAGATFGAVTGSAVGLAFLIWYFLRKRNTDFKRIGFLPQERKRVLVKRIIVIALPLSLGNLIMPIMQLIDAVVVPQRLRAAGYAVNRATELFGQFTGMAGTLINLPTIITLSLAVSLVPAIAEASSRGYLEQAAHRGNAALRVTTVLLLPAAAGLWALAEPISIFLFSISEVGVPLRYLAGGVVFLGLYQVTAGVLQGMSKTYIPVINLFIGAAVKLLLSYWLTAIPTVGIRGAAMSTVLGFFTAFMLNYLSLKIFLPGMAIKRYLFKPMLAVTIMTGIVVFSYGRFLLLWGNAIAVMGVIIIAVFAYLIMLAGTGALRLKDVEALPFAGSRIIKILVRLGFVR</sequence>
<dbReference type="AlphaFoldDB" id="A0AAU0UJR0"/>
<dbReference type="PIRSF" id="PIRSF038958">
    <property type="entry name" value="PG_synth_SpoVB"/>
    <property type="match status" value="1"/>
</dbReference>
<feature type="transmembrane region" description="Helical" evidence="6">
    <location>
        <begin position="228"/>
        <end position="252"/>
    </location>
</feature>
<feature type="transmembrane region" description="Helical" evidence="6">
    <location>
        <begin position="448"/>
        <end position="467"/>
    </location>
</feature>
<keyword evidence="3 6" id="KW-0812">Transmembrane</keyword>
<dbReference type="Proteomes" id="UP001329915">
    <property type="component" value="Chromosome"/>
</dbReference>
<proteinExistence type="predicted"/>
<feature type="transmembrane region" description="Helical" evidence="6">
    <location>
        <begin position="123"/>
        <end position="145"/>
    </location>
</feature>
<organism evidence="7 8">
    <name type="scientific">Metallumcola ferriviriculae</name>
    <dbReference type="NCBI Taxonomy" id="3039180"/>
    <lineage>
        <taxon>Bacteria</taxon>
        <taxon>Bacillati</taxon>
        <taxon>Bacillota</taxon>
        <taxon>Clostridia</taxon>
        <taxon>Neomoorellales</taxon>
        <taxon>Desulfitibacteraceae</taxon>
        <taxon>Metallumcola</taxon>
    </lineage>
</organism>
<reference evidence="7 8" key="1">
    <citation type="submission" date="2023-04" db="EMBL/GenBank/DDBJ databases">
        <authorList>
            <person name="Hsu D."/>
        </authorList>
    </citation>
    <scope>NUCLEOTIDE SEQUENCE [LARGE SCALE GENOMIC DNA]</scope>
    <source>
        <strain evidence="7 8">MK1</strain>
    </source>
</reference>
<accession>A0AAU0UJR0</accession>
<name>A0AAU0UJR0_9FIRM</name>
<dbReference type="InterPro" id="IPR050833">
    <property type="entry name" value="Poly_Biosynth_Transport"/>
</dbReference>
<dbReference type="InterPro" id="IPR024923">
    <property type="entry name" value="PG_synth_SpoVB"/>
</dbReference>
<keyword evidence="2" id="KW-1003">Cell membrane</keyword>
<feature type="transmembrane region" description="Helical" evidence="6">
    <location>
        <begin position="412"/>
        <end position="436"/>
    </location>
</feature>
<feature type="transmembrane region" description="Helical" evidence="6">
    <location>
        <begin position="322"/>
        <end position="341"/>
    </location>
</feature>
<dbReference type="GO" id="GO:0005886">
    <property type="term" value="C:plasma membrane"/>
    <property type="evidence" value="ECO:0007669"/>
    <property type="project" value="UniProtKB-SubCell"/>
</dbReference>
<evidence type="ECO:0000256" key="6">
    <source>
        <dbReference type="SAM" id="Phobius"/>
    </source>
</evidence>
<evidence type="ECO:0000313" key="8">
    <source>
        <dbReference type="Proteomes" id="UP001329915"/>
    </source>
</evidence>